<dbReference type="InterPro" id="IPR047415">
    <property type="entry name" value="Pcf11_CID"/>
</dbReference>
<dbReference type="PROSITE" id="PS51391">
    <property type="entry name" value="CID"/>
    <property type="match status" value="1"/>
</dbReference>
<evidence type="ECO:0000313" key="2">
    <source>
        <dbReference type="EMBL" id="KAK9873672.1"/>
    </source>
</evidence>
<dbReference type="GO" id="GO:0006369">
    <property type="term" value="P:termination of RNA polymerase II transcription"/>
    <property type="evidence" value="ECO:0007669"/>
    <property type="project" value="InterPro"/>
</dbReference>
<feature type="domain" description="CID" evidence="1">
    <location>
        <begin position="1"/>
        <end position="124"/>
    </location>
</feature>
<dbReference type="GO" id="GO:0000993">
    <property type="term" value="F:RNA polymerase II complex binding"/>
    <property type="evidence" value="ECO:0007669"/>
    <property type="project" value="InterPro"/>
</dbReference>
<dbReference type="InterPro" id="IPR006569">
    <property type="entry name" value="CID_dom"/>
</dbReference>
<dbReference type="Pfam" id="PF04818">
    <property type="entry name" value="CID"/>
    <property type="match status" value="1"/>
</dbReference>
<organism evidence="2 3">
    <name type="scientific">Henosepilachna vigintioctopunctata</name>
    <dbReference type="NCBI Taxonomy" id="420089"/>
    <lineage>
        <taxon>Eukaryota</taxon>
        <taxon>Metazoa</taxon>
        <taxon>Ecdysozoa</taxon>
        <taxon>Arthropoda</taxon>
        <taxon>Hexapoda</taxon>
        <taxon>Insecta</taxon>
        <taxon>Pterygota</taxon>
        <taxon>Neoptera</taxon>
        <taxon>Endopterygota</taxon>
        <taxon>Coleoptera</taxon>
        <taxon>Polyphaga</taxon>
        <taxon>Cucujiformia</taxon>
        <taxon>Coccinelloidea</taxon>
        <taxon>Coccinellidae</taxon>
        <taxon>Epilachninae</taxon>
        <taxon>Epilachnini</taxon>
        <taxon>Henosepilachna</taxon>
    </lineage>
</organism>
<dbReference type="EMBL" id="JARQZJ010000025">
    <property type="protein sequence ID" value="KAK9873672.1"/>
    <property type="molecule type" value="Genomic_DNA"/>
</dbReference>
<dbReference type="InterPro" id="IPR008942">
    <property type="entry name" value="ENTH_VHS"/>
</dbReference>
<proteinExistence type="predicted"/>
<dbReference type="Gene3D" id="1.25.40.90">
    <property type="match status" value="1"/>
</dbReference>
<dbReference type="InterPro" id="IPR045154">
    <property type="entry name" value="PCF11-like"/>
</dbReference>
<dbReference type="PANTHER" id="PTHR15921">
    <property type="entry name" value="PRE-MRNA CLEAVAGE COMPLEX II"/>
    <property type="match status" value="1"/>
</dbReference>
<gene>
    <name evidence="2" type="ORF">WA026_023535</name>
</gene>
<dbReference type="AlphaFoldDB" id="A0AAW1TQ56"/>
<dbReference type="GO" id="GO:0005849">
    <property type="term" value="C:mRNA cleavage factor complex"/>
    <property type="evidence" value="ECO:0007669"/>
    <property type="project" value="TreeGrafter"/>
</dbReference>
<dbReference type="PANTHER" id="PTHR15921:SF3">
    <property type="entry name" value="PRE-MRNA CLEAVAGE COMPLEX 2 PROTEIN PCF11"/>
    <property type="match status" value="1"/>
</dbReference>
<reference evidence="2 3" key="1">
    <citation type="submission" date="2023-03" db="EMBL/GenBank/DDBJ databases">
        <title>Genome insight into feeding habits of ladybird beetles.</title>
        <authorList>
            <person name="Li H.-S."/>
            <person name="Huang Y.-H."/>
            <person name="Pang H."/>
        </authorList>
    </citation>
    <scope>NUCLEOTIDE SEQUENCE [LARGE SCALE GENOMIC DNA]</scope>
    <source>
        <strain evidence="2">SYSU_2023b</strain>
        <tissue evidence="2">Whole body</tissue>
    </source>
</reference>
<comment type="caution">
    <text evidence="2">The sequence shown here is derived from an EMBL/GenBank/DDBJ whole genome shotgun (WGS) entry which is preliminary data.</text>
</comment>
<dbReference type="GO" id="GO:0005737">
    <property type="term" value="C:cytoplasm"/>
    <property type="evidence" value="ECO:0007669"/>
    <property type="project" value="TreeGrafter"/>
</dbReference>
<accession>A0AAW1TQ56</accession>
<sequence length="124" mass="14297">MSEEPVKEFASNLADLCLSSEPLINMLTNLAGEYEAYAGKIVNVLEDHLTKIEAYRKLPALYVMDSIIKNIRGLYPVLFEENVVATYMNVYREVDLQTRFLMLLLRFSWSGIFSPENSRPLMIR</sequence>
<dbReference type="CDD" id="cd16982">
    <property type="entry name" value="CID_Pcf11"/>
    <property type="match status" value="1"/>
</dbReference>
<dbReference type="SUPFAM" id="SSF48464">
    <property type="entry name" value="ENTH/VHS domain"/>
    <property type="match status" value="1"/>
</dbReference>
<dbReference type="GO" id="GO:0031124">
    <property type="term" value="P:mRNA 3'-end processing"/>
    <property type="evidence" value="ECO:0007669"/>
    <property type="project" value="InterPro"/>
</dbReference>
<keyword evidence="3" id="KW-1185">Reference proteome</keyword>
<dbReference type="SMART" id="SM00582">
    <property type="entry name" value="RPR"/>
    <property type="match status" value="1"/>
</dbReference>
<evidence type="ECO:0000259" key="1">
    <source>
        <dbReference type="PROSITE" id="PS51391"/>
    </source>
</evidence>
<name>A0AAW1TQ56_9CUCU</name>
<evidence type="ECO:0000313" key="3">
    <source>
        <dbReference type="Proteomes" id="UP001431783"/>
    </source>
</evidence>
<protein>
    <recommendedName>
        <fullName evidence="1">CID domain-containing protein</fullName>
    </recommendedName>
</protein>
<dbReference type="GO" id="GO:0003729">
    <property type="term" value="F:mRNA binding"/>
    <property type="evidence" value="ECO:0007669"/>
    <property type="project" value="InterPro"/>
</dbReference>
<dbReference type="Proteomes" id="UP001431783">
    <property type="component" value="Unassembled WGS sequence"/>
</dbReference>